<evidence type="ECO:0000313" key="5">
    <source>
        <dbReference type="EMBL" id="PZW22450.1"/>
    </source>
</evidence>
<dbReference type="InterPro" id="IPR051081">
    <property type="entry name" value="HTH_MetalResp_TranReg"/>
</dbReference>
<evidence type="ECO:0000256" key="3">
    <source>
        <dbReference type="ARBA" id="ARBA00023163"/>
    </source>
</evidence>
<organism evidence="5 6">
    <name type="scientific">Thermosporothrix hazakensis</name>
    <dbReference type="NCBI Taxonomy" id="644383"/>
    <lineage>
        <taxon>Bacteria</taxon>
        <taxon>Bacillati</taxon>
        <taxon>Chloroflexota</taxon>
        <taxon>Ktedonobacteria</taxon>
        <taxon>Ktedonobacterales</taxon>
        <taxon>Thermosporotrichaceae</taxon>
        <taxon>Thermosporothrix</taxon>
    </lineage>
</organism>
<evidence type="ECO:0000259" key="4">
    <source>
        <dbReference type="PROSITE" id="PS50987"/>
    </source>
</evidence>
<dbReference type="NCBIfam" id="NF033788">
    <property type="entry name" value="HTH_metalloreg"/>
    <property type="match status" value="1"/>
</dbReference>
<dbReference type="EMBL" id="QKUF01000033">
    <property type="protein sequence ID" value="PZW22450.1"/>
    <property type="molecule type" value="Genomic_DNA"/>
</dbReference>
<reference evidence="5 6" key="1">
    <citation type="submission" date="2018-06" db="EMBL/GenBank/DDBJ databases">
        <title>Genomic Encyclopedia of Archaeal and Bacterial Type Strains, Phase II (KMG-II): from individual species to whole genera.</title>
        <authorList>
            <person name="Goeker M."/>
        </authorList>
    </citation>
    <scope>NUCLEOTIDE SEQUENCE [LARGE SCALE GENOMIC DNA]</scope>
    <source>
        <strain evidence="5 6">ATCC BAA-1881</strain>
    </source>
</reference>
<dbReference type="SMART" id="SM00418">
    <property type="entry name" value="HTH_ARSR"/>
    <property type="match status" value="1"/>
</dbReference>
<dbReference type="Proteomes" id="UP000248806">
    <property type="component" value="Unassembled WGS sequence"/>
</dbReference>
<dbReference type="AlphaFoldDB" id="A0A326TYL5"/>
<evidence type="ECO:0000256" key="2">
    <source>
        <dbReference type="ARBA" id="ARBA00023125"/>
    </source>
</evidence>
<keyword evidence="6" id="KW-1185">Reference proteome</keyword>
<keyword evidence="3" id="KW-0804">Transcription</keyword>
<protein>
    <submittedName>
        <fullName evidence="5">DNA-binding transcriptional ArsR family regulator</fullName>
    </submittedName>
</protein>
<gene>
    <name evidence="5" type="ORF">EI42_05472</name>
</gene>
<dbReference type="PANTHER" id="PTHR33154">
    <property type="entry name" value="TRANSCRIPTIONAL REGULATOR, ARSR FAMILY"/>
    <property type="match status" value="1"/>
</dbReference>
<name>A0A326TYL5_THEHA</name>
<dbReference type="Pfam" id="PF12840">
    <property type="entry name" value="HTH_20"/>
    <property type="match status" value="1"/>
</dbReference>
<dbReference type="InterPro" id="IPR036390">
    <property type="entry name" value="WH_DNA-bd_sf"/>
</dbReference>
<dbReference type="PROSITE" id="PS50987">
    <property type="entry name" value="HTH_ARSR_2"/>
    <property type="match status" value="1"/>
</dbReference>
<dbReference type="InterPro" id="IPR011991">
    <property type="entry name" value="ArsR-like_HTH"/>
</dbReference>
<evidence type="ECO:0000313" key="6">
    <source>
        <dbReference type="Proteomes" id="UP000248806"/>
    </source>
</evidence>
<dbReference type="SUPFAM" id="SSF46785">
    <property type="entry name" value="Winged helix' DNA-binding domain"/>
    <property type="match status" value="1"/>
</dbReference>
<comment type="caution">
    <text evidence="5">The sequence shown here is derived from an EMBL/GenBank/DDBJ whole genome shotgun (WGS) entry which is preliminary data.</text>
</comment>
<dbReference type="GO" id="GO:0003700">
    <property type="term" value="F:DNA-binding transcription factor activity"/>
    <property type="evidence" value="ECO:0007669"/>
    <property type="project" value="InterPro"/>
</dbReference>
<dbReference type="RefSeq" id="WP_170142938.1">
    <property type="nucleotide sequence ID" value="NZ_BIFX01000001.1"/>
</dbReference>
<dbReference type="CDD" id="cd00090">
    <property type="entry name" value="HTH_ARSR"/>
    <property type="match status" value="1"/>
</dbReference>
<dbReference type="GO" id="GO:0003677">
    <property type="term" value="F:DNA binding"/>
    <property type="evidence" value="ECO:0007669"/>
    <property type="project" value="UniProtKB-KW"/>
</dbReference>
<keyword evidence="2 5" id="KW-0238">DNA-binding</keyword>
<dbReference type="InterPro" id="IPR036388">
    <property type="entry name" value="WH-like_DNA-bd_sf"/>
</dbReference>
<evidence type="ECO:0000256" key="1">
    <source>
        <dbReference type="ARBA" id="ARBA00023015"/>
    </source>
</evidence>
<proteinExistence type="predicted"/>
<accession>A0A326TYL5</accession>
<dbReference type="InterPro" id="IPR001845">
    <property type="entry name" value="HTH_ArsR_DNA-bd_dom"/>
</dbReference>
<feature type="domain" description="HTH arsR-type" evidence="4">
    <location>
        <begin position="288"/>
        <end position="380"/>
    </location>
</feature>
<keyword evidence="1" id="KW-0805">Transcription regulation</keyword>
<dbReference type="Gene3D" id="1.10.10.10">
    <property type="entry name" value="Winged helix-like DNA-binding domain superfamily/Winged helix DNA-binding domain"/>
    <property type="match status" value="1"/>
</dbReference>
<dbReference type="PANTHER" id="PTHR33154:SF33">
    <property type="entry name" value="TRANSCRIPTIONAL REPRESSOR SDPR"/>
    <property type="match status" value="1"/>
</dbReference>
<sequence>MLRGDLVPAHVPWKWDTLLSLPVHLSTAMLLLDYAASGKPTPTSWPESMVPRLSPQARHDLEAMRVLLAHGAALRSFLLKWLPADDPAQRDWQAWRAWLQQFPIGDLIVHGILENLEFYRRSMSPLAEVERRLRACGPVTAASLADPTVRVAAYRAVLASWQAEEDTLELIEQPEKLREALLRFFTEVWDLGEQQKWQQRIQVIEEVSAVNLAHFQQEGQRLSPAEMVVRVTGLQLGAEWETALWQAQRVVFVPCFLLGRYFSLIPVDDVYYVLYEPSEGRVRPALSLQVIELENLRPVVEALGDTTRLAILRLLAEEGELFALQIAEWLSLHQSTASRQLAQLEQAQLVLVRRQRGMKFYSVDRQRIQRFCHSLLTMFA</sequence>